<dbReference type="Gene3D" id="3.30.300.30">
    <property type="match status" value="1"/>
</dbReference>
<dbReference type="PANTHER" id="PTHR43272:SF32">
    <property type="entry name" value="AMP-DEPENDENT SYNTHETASE_LIGASE DOMAIN-CONTAINING PROTEIN"/>
    <property type="match status" value="1"/>
</dbReference>
<dbReference type="InterPro" id="IPR045851">
    <property type="entry name" value="AMP-bd_C_sf"/>
</dbReference>
<keyword evidence="8" id="KW-1185">Reference proteome</keyword>
<accession>A0ABZ1BPK0</accession>
<dbReference type="SUPFAM" id="SSF56801">
    <property type="entry name" value="Acetyl-CoA synthetase-like"/>
    <property type="match status" value="1"/>
</dbReference>
<dbReference type="PROSITE" id="PS00455">
    <property type="entry name" value="AMP_BINDING"/>
    <property type="match status" value="1"/>
</dbReference>
<dbReference type="Pfam" id="PF23562">
    <property type="entry name" value="AMP-binding_C_3"/>
    <property type="match status" value="1"/>
</dbReference>
<sequence length="611" mass="68603">MSFSSVPALLFHQAGRLGRRVALRHKRLGIWQETSWAQYSRTVRHVACGLGRLGVERRDRVGIVGENRPEWLYTDLGVLACGGISVGVYPTSSAEQVGYVLGHSEARVYVVEGEEQLDKVLEVWDRLPHLQWVVVMDRKGLRRFSHPRVLFWDELLRMGQEAERAEPAWVEGRTSRIGLDDVALIIYTSGTTGPPKGAMLTHRNLLWTAEALARANPVAEADEVLSFLPLSHIAERMVSVYLAIRWGITVHFVENTDTVLSNLREVSPTILFAVPRIWEKIHSQLELHMREADPFKRLAYRLAVRIGRVRARLRLEPRRAVHAVPAWKASLARGAASAAYAVGHALVLHPLKRRLGLDRVRLAISGAAPIAPEVLAYFHAIGVPIREVYGQTEGSGPTTIHQGDEIRLGTVGRPLPGVEVRLAEDGEILVRGPNVFVGYFKDPEATAATLRDGWLHSGDVGEFDEDGFLRITDRKKDLFITAGGKNVAPQLIENKLKASPYIHDAVVIGDGRRYLVALIVIDEENVTRFARDQRIPFTTYSDLAARPEVHRLIQQEVDRVNRTLSTPEQVKRFAILPKRLYHEDGEVTPTLKVKRAAVMARFREEIEALYR</sequence>
<proteinExistence type="predicted"/>
<protein>
    <recommendedName>
        <fullName evidence="5">Acyl-CoA synthetase</fullName>
    </recommendedName>
</protein>
<dbReference type="RefSeq" id="WP_324669110.1">
    <property type="nucleotide sequence ID" value="NZ_CP141614.1"/>
</dbReference>
<organism evidence="7 8">
    <name type="scientific">Geochorda subterranea</name>
    <dbReference type="NCBI Taxonomy" id="3109564"/>
    <lineage>
        <taxon>Bacteria</taxon>
        <taxon>Bacillati</taxon>
        <taxon>Bacillota</taxon>
        <taxon>Limnochordia</taxon>
        <taxon>Limnochordales</taxon>
        <taxon>Geochordaceae</taxon>
        <taxon>Geochorda</taxon>
    </lineage>
</organism>
<name>A0ABZ1BPK0_9FIRM</name>
<evidence type="ECO:0000313" key="8">
    <source>
        <dbReference type="Proteomes" id="UP001333102"/>
    </source>
</evidence>
<evidence type="ECO:0000259" key="6">
    <source>
        <dbReference type="Pfam" id="PF00501"/>
    </source>
</evidence>
<dbReference type="EMBL" id="CP141614">
    <property type="protein sequence ID" value="WRP14739.1"/>
    <property type="molecule type" value="Genomic_DNA"/>
</dbReference>
<evidence type="ECO:0000256" key="3">
    <source>
        <dbReference type="ARBA" id="ARBA00023098"/>
    </source>
</evidence>
<comment type="catalytic activity">
    <reaction evidence="4">
        <text>a long-chain fatty acid + ATP + CoA = a long-chain fatty acyl-CoA + AMP + diphosphate</text>
        <dbReference type="Rhea" id="RHEA:15421"/>
        <dbReference type="ChEBI" id="CHEBI:30616"/>
        <dbReference type="ChEBI" id="CHEBI:33019"/>
        <dbReference type="ChEBI" id="CHEBI:57287"/>
        <dbReference type="ChEBI" id="CHEBI:57560"/>
        <dbReference type="ChEBI" id="CHEBI:83139"/>
        <dbReference type="ChEBI" id="CHEBI:456215"/>
        <dbReference type="EC" id="6.2.1.3"/>
    </reaction>
    <physiologicalReaction direction="left-to-right" evidence="4">
        <dbReference type="Rhea" id="RHEA:15422"/>
    </physiologicalReaction>
</comment>
<dbReference type="InterPro" id="IPR000873">
    <property type="entry name" value="AMP-dep_synth/lig_dom"/>
</dbReference>
<evidence type="ECO:0000256" key="2">
    <source>
        <dbReference type="ARBA" id="ARBA00022832"/>
    </source>
</evidence>
<reference evidence="8" key="1">
    <citation type="submission" date="2023-12" db="EMBL/GenBank/DDBJ databases">
        <title>Novel isolates from deep terrestrial aquifers shed light on the physiology and ecology of the class Limnochordia.</title>
        <authorList>
            <person name="Karnachuk O.V."/>
            <person name="Lukina A.P."/>
            <person name="Avakyan M.R."/>
            <person name="Kadnikov V."/>
            <person name="Begmatov S."/>
            <person name="Beletsky A.V."/>
            <person name="Mardanov A.V."/>
            <person name="Ravin N.V."/>
        </authorList>
    </citation>
    <scope>NUCLEOTIDE SEQUENCE [LARGE SCALE GENOMIC DNA]</scope>
    <source>
        <strain evidence="8">LN</strain>
    </source>
</reference>
<dbReference type="Pfam" id="PF00501">
    <property type="entry name" value="AMP-binding"/>
    <property type="match status" value="1"/>
</dbReference>
<keyword evidence="3" id="KW-0443">Lipid metabolism</keyword>
<gene>
    <name evidence="7" type="ORF">VLY81_00785</name>
</gene>
<dbReference type="Gene3D" id="3.40.50.12780">
    <property type="entry name" value="N-terminal domain of ligase-like"/>
    <property type="match status" value="2"/>
</dbReference>
<evidence type="ECO:0000256" key="1">
    <source>
        <dbReference type="ARBA" id="ARBA00022598"/>
    </source>
</evidence>
<keyword evidence="2" id="KW-0276">Fatty acid metabolism</keyword>
<dbReference type="InterPro" id="IPR020845">
    <property type="entry name" value="AMP-binding_CS"/>
</dbReference>
<evidence type="ECO:0000313" key="7">
    <source>
        <dbReference type="EMBL" id="WRP14739.1"/>
    </source>
</evidence>
<dbReference type="PANTHER" id="PTHR43272">
    <property type="entry name" value="LONG-CHAIN-FATTY-ACID--COA LIGASE"/>
    <property type="match status" value="1"/>
</dbReference>
<evidence type="ECO:0000256" key="4">
    <source>
        <dbReference type="ARBA" id="ARBA00024484"/>
    </source>
</evidence>
<feature type="domain" description="AMP-dependent synthetase/ligase" evidence="6">
    <location>
        <begin position="11"/>
        <end position="440"/>
    </location>
</feature>
<keyword evidence="1" id="KW-0436">Ligase</keyword>
<dbReference type="Proteomes" id="UP001333102">
    <property type="component" value="Chromosome"/>
</dbReference>
<evidence type="ECO:0000256" key="5">
    <source>
        <dbReference type="ARBA" id="ARBA00032875"/>
    </source>
</evidence>
<dbReference type="InterPro" id="IPR042099">
    <property type="entry name" value="ANL_N_sf"/>
</dbReference>